<dbReference type="InterPro" id="IPR017853">
    <property type="entry name" value="GH"/>
</dbReference>
<keyword evidence="2" id="KW-0378">Hydrolase</keyword>
<evidence type="ECO:0000313" key="5">
    <source>
        <dbReference type="EMBL" id="GHA23522.1"/>
    </source>
</evidence>
<protein>
    <submittedName>
        <fullName evidence="5">Alpha-glucosidase</fullName>
    </submittedName>
</protein>
<reference evidence="5" key="2">
    <citation type="submission" date="2020-09" db="EMBL/GenBank/DDBJ databases">
        <authorList>
            <person name="Sun Q."/>
            <person name="Kim S."/>
        </authorList>
    </citation>
    <scope>NUCLEOTIDE SEQUENCE</scope>
    <source>
        <strain evidence="5">KCTC 32437</strain>
    </source>
</reference>
<dbReference type="CDD" id="cd11330">
    <property type="entry name" value="AmyAc_OligoGlu"/>
    <property type="match status" value="1"/>
</dbReference>
<evidence type="ECO:0000256" key="1">
    <source>
        <dbReference type="ARBA" id="ARBA00008061"/>
    </source>
</evidence>
<dbReference type="GO" id="GO:0009313">
    <property type="term" value="P:oligosaccharide catabolic process"/>
    <property type="evidence" value="ECO:0007669"/>
    <property type="project" value="TreeGrafter"/>
</dbReference>
<organism evidence="5 6">
    <name type="scientific">Devosia pacifica</name>
    <dbReference type="NCBI Taxonomy" id="1335967"/>
    <lineage>
        <taxon>Bacteria</taxon>
        <taxon>Pseudomonadati</taxon>
        <taxon>Pseudomonadota</taxon>
        <taxon>Alphaproteobacteria</taxon>
        <taxon>Hyphomicrobiales</taxon>
        <taxon>Devosiaceae</taxon>
        <taxon>Devosia</taxon>
    </lineage>
</organism>
<dbReference type="SUPFAM" id="SSF51445">
    <property type="entry name" value="(Trans)glycosidases"/>
    <property type="match status" value="1"/>
</dbReference>
<dbReference type="Pfam" id="PF00128">
    <property type="entry name" value="Alpha-amylase"/>
    <property type="match status" value="1"/>
</dbReference>
<dbReference type="FunFam" id="3.90.400.10:FF:000002">
    <property type="entry name" value="Sucrose isomerase"/>
    <property type="match status" value="1"/>
</dbReference>
<dbReference type="AlphaFoldDB" id="A0A918VU21"/>
<gene>
    <name evidence="5" type="ORF">GCM10007989_18760</name>
</gene>
<comment type="caution">
    <text evidence="5">The sequence shown here is derived from an EMBL/GenBank/DDBJ whole genome shotgun (WGS) entry which is preliminary data.</text>
</comment>
<evidence type="ECO:0000313" key="6">
    <source>
        <dbReference type="Proteomes" id="UP000646579"/>
    </source>
</evidence>
<feature type="domain" description="Glycosyl hydrolase family 13 catalytic" evidence="4">
    <location>
        <begin position="14"/>
        <end position="404"/>
    </location>
</feature>
<dbReference type="Proteomes" id="UP000646579">
    <property type="component" value="Unassembled WGS sequence"/>
</dbReference>
<dbReference type="Gene3D" id="3.20.20.80">
    <property type="entry name" value="Glycosidases"/>
    <property type="match status" value="1"/>
</dbReference>
<dbReference type="InterPro" id="IPR045857">
    <property type="entry name" value="O16G_dom_2"/>
</dbReference>
<evidence type="ECO:0000256" key="3">
    <source>
        <dbReference type="ARBA" id="ARBA00023295"/>
    </source>
</evidence>
<dbReference type="Gene3D" id="3.90.400.10">
    <property type="entry name" value="Oligo-1,6-glucosidase, Domain 2"/>
    <property type="match status" value="1"/>
</dbReference>
<dbReference type="GO" id="GO:0004556">
    <property type="term" value="F:alpha-amylase activity"/>
    <property type="evidence" value="ECO:0007669"/>
    <property type="project" value="TreeGrafter"/>
</dbReference>
<dbReference type="RefSeq" id="WP_189425427.1">
    <property type="nucleotide sequence ID" value="NZ_BMZE01000002.1"/>
</dbReference>
<accession>A0A918VU21</accession>
<reference evidence="5" key="1">
    <citation type="journal article" date="2014" name="Int. J. Syst. Evol. Microbiol.">
        <title>Complete genome sequence of Corynebacterium casei LMG S-19264T (=DSM 44701T), isolated from a smear-ripened cheese.</title>
        <authorList>
            <consortium name="US DOE Joint Genome Institute (JGI-PGF)"/>
            <person name="Walter F."/>
            <person name="Albersmeier A."/>
            <person name="Kalinowski J."/>
            <person name="Ruckert C."/>
        </authorList>
    </citation>
    <scope>NUCLEOTIDE SEQUENCE</scope>
    <source>
        <strain evidence="5">KCTC 32437</strain>
    </source>
</reference>
<dbReference type="EMBL" id="BMZE01000002">
    <property type="protein sequence ID" value="GHA23522.1"/>
    <property type="molecule type" value="Genomic_DNA"/>
</dbReference>
<dbReference type="SMART" id="SM00642">
    <property type="entry name" value="Aamy"/>
    <property type="match status" value="1"/>
</dbReference>
<dbReference type="Gene3D" id="2.60.40.1180">
    <property type="entry name" value="Golgi alpha-mannosidase II"/>
    <property type="match status" value="1"/>
</dbReference>
<proteinExistence type="inferred from homology"/>
<sequence>MNEADWWRGGVIYEIYPRSFADSDGDGIGDLKGITQRLQHVADLGVDAIWITPFFKSPMADFGYDVADYRAVDPLFGSLKDFDDLVDKAHRLGLKVLIDHVISHTSDQHEWFVESRSSRENDKADWYVWADRKADGTAPNNWLSVFGGPAWQWDTRRRQYYLHNFLVSQPDLNIHHPQVQDAILNEMRFWLQRGVDGFRLDALNFSMHDRQLRDNPPAEHPELSEHALSNPYAYQVHLYDKSQPELLPMLSRIRSLLDEFGATASLAEVGDDRQRSLELMAQYSGPEGGIHMCYGFDFLSDVFTPRHVAETLERYHSQSAQSWPCWAFSNHDCMRHASRFTKPGTQPSQIARLAAAVLLSLRGSVCLYQGEELGLSEADIAFEDLQDPAGKTFWPDYKGRDGCRTPMPWQAGAVHAGFSSGTPWLPMPKAHEGFAVSEQTGDPSSTLEFYRQVLSVRRRHTALRSGELVCRQVDDQVLVLERKSQDETVLVAFNFSANPVSPDLGKGRVILTSSEKRLDQIEPFGFRWVVVEGDQ</sequence>
<comment type="similarity">
    <text evidence="1">Belongs to the glycosyl hydrolase 13 family.</text>
</comment>
<evidence type="ECO:0000259" key="4">
    <source>
        <dbReference type="SMART" id="SM00642"/>
    </source>
</evidence>
<evidence type="ECO:0000256" key="2">
    <source>
        <dbReference type="ARBA" id="ARBA00022801"/>
    </source>
</evidence>
<dbReference type="InterPro" id="IPR006047">
    <property type="entry name" value="GH13_cat_dom"/>
</dbReference>
<keyword evidence="3" id="KW-0326">Glycosidase</keyword>
<dbReference type="InterPro" id="IPR013780">
    <property type="entry name" value="Glyco_hydro_b"/>
</dbReference>
<keyword evidence="6" id="KW-1185">Reference proteome</keyword>
<name>A0A918VU21_9HYPH</name>
<dbReference type="SUPFAM" id="SSF51011">
    <property type="entry name" value="Glycosyl hydrolase domain"/>
    <property type="match status" value="1"/>
</dbReference>
<dbReference type="PANTHER" id="PTHR10357:SF179">
    <property type="entry name" value="NEUTRAL AND BASIC AMINO ACID TRANSPORT PROTEIN RBAT"/>
    <property type="match status" value="1"/>
</dbReference>
<dbReference type="PANTHER" id="PTHR10357">
    <property type="entry name" value="ALPHA-AMYLASE FAMILY MEMBER"/>
    <property type="match status" value="1"/>
</dbReference>